<dbReference type="EMBL" id="CP137640">
    <property type="protein sequence ID" value="WVX81982.1"/>
    <property type="molecule type" value="Genomic_DNA"/>
</dbReference>
<dbReference type="Proteomes" id="UP001357223">
    <property type="component" value="Chromosome"/>
</dbReference>
<dbReference type="RefSeq" id="WP_338450890.1">
    <property type="nucleotide sequence ID" value="NZ_CP137640.1"/>
</dbReference>
<proteinExistence type="predicted"/>
<name>A0ABZ2CJ02_9BACI</name>
<accession>A0ABZ2CJ02</accession>
<gene>
    <name evidence="1" type="ORF">R4Z09_02885</name>
</gene>
<reference evidence="1 2" key="1">
    <citation type="submission" date="2023-10" db="EMBL/GenBank/DDBJ databases">
        <title>Niallia locisalis sp.nov. isolated from a salt pond sample.</title>
        <authorList>
            <person name="Li X.-J."/>
            <person name="Dong L."/>
        </authorList>
    </citation>
    <scope>NUCLEOTIDE SEQUENCE [LARGE SCALE GENOMIC DNA]</scope>
    <source>
        <strain evidence="1 2">DSM 29761</strain>
    </source>
</reference>
<organism evidence="1 2">
    <name type="scientific">Niallia oryzisoli</name>
    <dbReference type="NCBI Taxonomy" id="1737571"/>
    <lineage>
        <taxon>Bacteria</taxon>
        <taxon>Bacillati</taxon>
        <taxon>Bacillota</taxon>
        <taxon>Bacilli</taxon>
        <taxon>Bacillales</taxon>
        <taxon>Bacillaceae</taxon>
        <taxon>Niallia</taxon>
    </lineage>
</organism>
<keyword evidence="2" id="KW-1185">Reference proteome</keyword>
<evidence type="ECO:0000313" key="1">
    <source>
        <dbReference type="EMBL" id="WVX81982.1"/>
    </source>
</evidence>
<sequence>MRQRKSALAIISQGLSAVWTGLLEKERERLLASNGFGGVSIGYGQWCLSRYMRAKLHMLLSK</sequence>
<protein>
    <submittedName>
        <fullName evidence="1">Uncharacterized protein</fullName>
    </submittedName>
</protein>
<evidence type="ECO:0000313" key="2">
    <source>
        <dbReference type="Proteomes" id="UP001357223"/>
    </source>
</evidence>